<evidence type="ECO:0000256" key="8">
    <source>
        <dbReference type="ARBA" id="ARBA00023315"/>
    </source>
</evidence>
<keyword evidence="4 9" id="KW-0812">Transmembrane</keyword>
<dbReference type="InterPro" id="IPR002123">
    <property type="entry name" value="Plipid/glycerol_acylTrfase"/>
</dbReference>
<evidence type="ECO:0000256" key="6">
    <source>
        <dbReference type="ARBA" id="ARBA00023098"/>
    </source>
</evidence>
<feature type="domain" description="Phospholipid/glycerol acyltransferase" evidence="10">
    <location>
        <begin position="102"/>
        <end position="246"/>
    </location>
</feature>
<reference evidence="12 13" key="2">
    <citation type="submission" date="2024-07" db="EMBL/GenBank/DDBJ databases">
        <authorList>
            <person name="Akdeniz Z."/>
        </authorList>
    </citation>
    <scope>NUCLEOTIDE SEQUENCE [LARGE SCALE GENOMIC DNA]</scope>
</reference>
<evidence type="ECO:0000256" key="3">
    <source>
        <dbReference type="ARBA" id="ARBA00022679"/>
    </source>
</evidence>
<evidence type="ECO:0000256" key="5">
    <source>
        <dbReference type="ARBA" id="ARBA00022989"/>
    </source>
</evidence>
<evidence type="ECO:0000256" key="2">
    <source>
        <dbReference type="ARBA" id="ARBA00008655"/>
    </source>
</evidence>
<dbReference type="GO" id="GO:0016746">
    <property type="term" value="F:acyltransferase activity"/>
    <property type="evidence" value="ECO:0007669"/>
    <property type="project" value="UniProtKB-KW"/>
</dbReference>
<proteinExistence type="inferred from homology"/>
<keyword evidence="7 9" id="KW-0472">Membrane</keyword>
<dbReference type="GO" id="GO:0006629">
    <property type="term" value="P:lipid metabolic process"/>
    <property type="evidence" value="ECO:0007669"/>
    <property type="project" value="UniProtKB-KW"/>
</dbReference>
<dbReference type="SMART" id="SM00563">
    <property type="entry name" value="PlsC"/>
    <property type="match status" value="1"/>
</dbReference>
<reference evidence="11" key="1">
    <citation type="submission" date="2023-06" db="EMBL/GenBank/DDBJ databases">
        <authorList>
            <person name="Kurt Z."/>
        </authorList>
    </citation>
    <scope>NUCLEOTIDE SEQUENCE</scope>
</reference>
<evidence type="ECO:0000256" key="7">
    <source>
        <dbReference type="ARBA" id="ARBA00023136"/>
    </source>
</evidence>
<name>A0AA86P253_9EUKA</name>
<comment type="similarity">
    <text evidence="2">Belongs to the 1-acyl-sn-glycerol-3-phosphate acyltransferase family.</text>
</comment>
<dbReference type="SUPFAM" id="SSF69593">
    <property type="entry name" value="Glycerol-3-phosphate (1)-acyltransferase"/>
    <property type="match status" value="2"/>
</dbReference>
<evidence type="ECO:0000256" key="4">
    <source>
        <dbReference type="ARBA" id="ARBA00022692"/>
    </source>
</evidence>
<dbReference type="PANTHER" id="PTHR23063:SF52">
    <property type="entry name" value="LYSOPHOSPHATIDYLCHOLINE ACYLTRANSFERASE"/>
    <property type="match status" value="1"/>
</dbReference>
<organism evidence="11">
    <name type="scientific">Hexamita inflata</name>
    <dbReference type="NCBI Taxonomy" id="28002"/>
    <lineage>
        <taxon>Eukaryota</taxon>
        <taxon>Metamonada</taxon>
        <taxon>Diplomonadida</taxon>
        <taxon>Hexamitidae</taxon>
        <taxon>Hexamitinae</taxon>
        <taxon>Hexamita</taxon>
    </lineage>
</organism>
<feature type="transmembrane region" description="Helical" evidence="9">
    <location>
        <begin position="43"/>
        <end position="62"/>
    </location>
</feature>
<protein>
    <submittedName>
        <fullName evidence="11">Lysophosphatidylcholine acyltransferase/Lyso-PAF acetyltransferase</fullName>
    </submittedName>
    <submittedName>
        <fullName evidence="12">Lysophosphatidylcholine_acyltransferase/Lyso-PAF acetyltransferase</fullName>
    </submittedName>
</protein>
<evidence type="ECO:0000313" key="11">
    <source>
        <dbReference type="EMBL" id="CAI9928999.1"/>
    </source>
</evidence>
<sequence>MENIETIPFLTARRQNQWYHYTFIVPVLILAPFLFIFRFVMLLVILITSTLFLLPSIIATSLGQGRSLRSYTKFIINGTCFAFQFTFGNFSYIKNKPKQLANIIVANHVSVWDPIALIPWLGASFVAKKEVESAPYFGMCARLIETVFVDRTKTGNDFVDQVINRYGVGLTTQNYEKSEYESVNTTRNQQTNEQLNECCERCELVPQNPMVIFPEGTTNNQEALMKFKTGAFRFNLDIQCICFKYKSFFDLSSSTNPLIYLFKAFTNPFSICEIQCLQLLKYSDYKNRRQYADAARDVIHQGLNIPESEYGVDDFLYFTKGKDSNCRFKQQNAWMKTLPEWKKMCKKYRIDPYKYWQMNKYKEEIIKEQGEN</sequence>
<gene>
    <name evidence="11" type="ORF">HINF_LOCUS16644</name>
    <name evidence="12" type="ORF">HINF_LOCUS18928</name>
</gene>
<keyword evidence="8 11" id="KW-0012">Acyltransferase</keyword>
<keyword evidence="6" id="KW-0443">Lipid metabolism</keyword>
<dbReference type="Pfam" id="PF01553">
    <property type="entry name" value="Acyltransferase"/>
    <property type="match status" value="1"/>
</dbReference>
<evidence type="ECO:0000313" key="12">
    <source>
        <dbReference type="EMBL" id="CAL6004531.1"/>
    </source>
</evidence>
<evidence type="ECO:0000256" key="1">
    <source>
        <dbReference type="ARBA" id="ARBA00004370"/>
    </source>
</evidence>
<dbReference type="GO" id="GO:0016020">
    <property type="term" value="C:membrane"/>
    <property type="evidence" value="ECO:0007669"/>
    <property type="project" value="UniProtKB-SubCell"/>
</dbReference>
<dbReference type="Proteomes" id="UP001642409">
    <property type="component" value="Unassembled WGS sequence"/>
</dbReference>
<comment type="subcellular location">
    <subcellularLocation>
        <location evidence="1">Membrane</location>
    </subcellularLocation>
</comment>
<comment type="caution">
    <text evidence="11">The sequence shown here is derived from an EMBL/GenBank/DDBJ whole genome shotgun (WGS) entry which is preliminary data.</text>
</comment>
<evidence type="ECO:0000259" key="10">
    <source>
        <dbReference type="SMART" id="SM00563"/>
    </source>
</evidence>
<accession>A0AA86P253</accession>
<feature type="transmembrane region" description="Helical" evidence="9">
    <location>
        <begin position="74"/>
        <end position="93"/>
    </location>
</feature>
<evidence type="ECO:0000256" key="9">
    <source>
        <dbReference type="SAM" id="Phobius"/>
    </source>
</evidence>
<evidence type="ECO:0000313" key="13">
    <source>
        <dbReference type="Proteomes" id="UP001642409"/>
    </source>
</evidence>
<dbReference type="AlphaFoldDB" id="A0AA86P253"/>
<dbReference type="PANTHER" id="PTHR23063">
    <property type="entry name" value="PHOSPHOLIPID ACYLTRANSFERASE"/>
    <property type="match status" value="1"/>
</dbReference>
<keyword evidence="3" id="KW-0808">Transferase</keyword>
<feature type="transmembrane region" description="Helical" evidence="9">
    <location>
        <begin position="18"/>
        <end position="37"/>
    </location>
</feature>
<keyword evidence="5 9" id="KW-1133">Transmembrane helix</keyword>
<dbReference type="EMBL" id="CATOUU010000424">
    <property type="protein sequence ID" value="CAI9928999.1"/>
    <property type="molecule type" value="Genomic_DNA"/>
</dbReference>
<keyword evidence="13" id="KW-1185">Reference proteome</keyword>
<dbReference type="EMBL" id="CAXDID020000049">
    <property type="protein sequence ID" value="CAL6004531.1"/>
    <property type="molecule type" value="Genomic_DNA"/>
</dbReference>